<dbReference type="GO" id="GO:0004252">
    <property type="term" value="F:serine-type endopeptidase activity"/>
    <property type="evidence" value="ECO:0007669"/>
    <property type="project" value="InterPro"/>
</dbReference>
<organism evidence="4 5">
    <name type="scientific">Rhodococcus opacus</name>
    <name type="common">Nocardia opaca</name>
    <dbReference type="NCBI Taxonomy" id="37919"/>
    <lineage>
        <taxon>Bacteria</taxon>
        <taxon>Bacillati</taxon>
        <taxon>Actinomycetota</taxon>
        <taxon>Actinomycetes</taxon>
        <taxon>Mycobacteriales</taxon>
        <taxon>Nocardiaceae</taxon>
        <taxon>Rhodococcus</taxon>
    </lineage>
</organism>
<dbReference type="Gene3D" id="2.40.10.10">
    <property type="entry name" value="Trypsin-like serine proteases"/>
    <property type="match status" value="2"/>
</dbReference>
<dbReference type="eggNOG" id="COG3591">
    <property type="taxonomic scope" value="Bacteria"/>
</dbReference>
<dbReference type="RefSeq" id="WP_128638919.1">
    <property type="nucleotide sequence ID" value="NZ_CP008947.1"/>
</dbReference>
<reference evidence="4 5" key="1">
    <citation type="submission" date="2014-07" db="EMBL/GenBank/DDBJ databases">
        <title>Genome Sequence of Rhodococcus opacus Strain R7, a Biodegrader of Mono- and Polycyclic Aromatic Hydrocarbons.</title>
        <authorList>
            <person name="Di Gennaro P."/>
            <person name="Zampolli J."/>
            <person name="Presti I."/>
            <person name="Cappelletti M."/>
            <person name="D'Ursi P."/>
            <person name="Orro A."/>
            <person name="Mezzelani A."/>
            <person name="Milanesi L."/>
        </authorList>
    </citation>
    <scope>NUCLEOTIDE SEQUENCE [LARGE SCALE GENOMIC DNA]</scope>
    <source>
        <strain evidence="4 5">R7</strain>
    </source>
</reference>
<feature type="domain" description="Peptidase S1" evidence="3">
    <location>
        <begin position="23"/>
        <end position="214"/>
    </location>
</feature>
<evidence type="ECO:0000313" key="5">
    <source>
        <dbReference type="Proteomes" id="UP000028488"/>
    </source>
</evidence>
<sequence>MVTPSRTSVTGAAAVGLLLAACVAGGSAVAAPAPAAPDPRVGPLFLAGTPIHVCTGSVLDSADGDLVLTAAHCIAGSGGALSFAPGFDRGVAPFGLWTVSQIYVDPAWLESQDPQHDYAVLRVAPSGTTVPASVESVVGGGFELASAPEPATTVAVTGYPTLGEGPVSCTAATTSTDSYPTVICDGLGEGTSGGPWVTGSRVVALVGGLDHGGCTDSVSYSPTFGSGTLALLDRAERRGAGDSTPFALAGACTRS</sequence>
<dbReference type="InterPro" id="IPR043504">
    <property type="entry name" value="Peptidase_S1_PA_chymotrypsin"/>
</dbReference>
<feature type="signal peptide" evidence="2">
    <location>
        <begin position="1"/>
        <end position="30"/>
    </location>
</feature>
<dbReference type="InterPro" id="IPR018114">
    <property type="entry name" value="TRYPSIN_HIS"/>
</dbReference>
<evidence type="ECO:0000256" key="2">
    <source>
        <dbReference type="SAM" id="SignalP"/>
    </source>
</evidence>
<evidence type="ECO:0000313" key="4">
    <source>
        <dbReference type="EMBL" id="AII04435.1"/>
    </source>
</evidence>
<gene>
    <name evidence="4" type="ORF">EP51_07470</name>
</gene>
<protein>
    <recommendedName>
        <fullName evidence="3">Peptidase S1 domain-containing protein</fullName>
    </recommendedName>
</protein>
<proteinExistence type="predicted"/>
<dbReference type="Proteomes" id="UP000028488">
    <property type="component" value="Chromosome"/>
</dbReference>
<name>A0A076EDT5_RHOOP</name>
<dbReference type="GO" id="GO:0006508">
    <property type="term" value="P:proteolysis"/>
    <property type="evidence" value="ECO:0007669"/>
    <property type="project" value="InterPro"/>
</dbReference>
<dbReference type="EMBL" id="CP008947">
    <property type="protein sequence ID" value="AII04435.1"/>
    <property type="molecule type" value="Genomic_DNA"/>
</dbReference>
<dbReference type="Pfam" id="PF13365">
    <property type="entry name" value="Trypsin_2"/>
    <property type="match status" value="1"/>
</dbReference>
<dbReference type="PROSITE" id="PS51257">
    <property type="entry name" value="PROKAR_LIPOPROTEIN"/>
    <property type="match status" value="1"/>
</dbReference>
<accession>A0A076EDT5</accession>
<dbReference type="AlphaFoldDB" id="A0A076EDT5"/>
<dbReference type="PROSITE" id="PS50240">
    <property type="entry name" value="TRYPSIN_DOM"/>
    <property type="match status" value="1"/>
</dbReference>
<dbReference type="InterPro" id="IPR009003">
    <property type="entry name" value="Peptidase_S1_PA"/>
</dbReference>
<evidence type="ECO:0000259" key="3">
    <source>
        <dbReference type="PROSITE" id="PS50240"/>
    </source>
</evidence>
<dbReference type="PANTHER" id="PTHR15462">
    <property type="entry name" value="SERINE PROTEASE"/>
    <property type="match status" value="1"/>
</dbReference>
<evidence type="ECO:0000256" key="1">
    <source>
        <dbReference type="ARBA" id="ARBA00022729"/>
    </source>
</evidence>
<dbReference type="InterPro" id="IPR050966">
    <property type="entry name" value="Glutamyl_endopeptidase"/>
</dbReference>
<dbReference type="PROSITE" id="PS00134">
    <property type="entry name" value="TRYPSIN_HIS"/>
    <property type="match status" value="1"/>
</dbReference>
<dbReference type="InterPro" id="IPR001254">
    <property type="entry name" value="Trypsin_dom"/>
</dbReference>
<feature type="chain" id="PRO_5001711544" description="Peptidase S1 domain-containing protein" evidence="2">
    <location>
        <begin position="31"/>
        <end position="255"/>
    </location>
</feature>
<keyword evidence="1 2" id="KW-0732">Signal</keyword>
<dbReference type="SUPFAM" id="SSF50494">
    <property type="entry name" value="Trypsin-like serine proteases"/>
    <property type="match status" value="1"/>
</dbReference>